<dbReference type="InterPro" id="IPR044203">
    <property type="entry name" value="GlbO/GLB3-like"/>
</dbReference>
<dbReference type="GO" id="GO:0020037">
    <property type="term" value="F:heme binding"/>
    <property type="evidence" value="ECO:0007669"/>
    <property type="project" value="InterPro"/>
</dbReference>
<sequence length="142" mass="15936">MSAGNTPYQLLGADGIRQLAHAFYDAMDELPEAERIRHMHGKNLDSIKDKLTDYLTGWMGGPPVYHEKHGTVCLTEPHAAYAIGPEERDQWVLCFDKALDKVEVSEEVKQMLHGPIRQIARAVQNREESIKENTDPNVIAVG</sequence>
<dbReference type="CDD" id="cd14773">
    <property type="entry name" value="TrHb2_PhHbO-like_O"/>
    <property type="match status" value="1"/>
</dbReference>
<evidence type="ECO:0000313" key="6">
    <source>
        <dbReference type="EMBL" id="NHO64336.1"/>
    </source>
</evidence>
<dbReference type="GO" id="GO:0019825">
    <property type="term" value="F:oxygen binding"/>
    <property type="evidence" value="ECO:0007669"/>
    <property type="project" value="InterPro"/>
</dbReference>
<keyword evidence="4" id="KW-0408">Iron</keyword>
<reference evidence="6" key="1">
    <citation type="submission" date="2020-03" db="EMBL/GenBank/DDBJ databases">
        <authorList>
            <person name="Guo F."/>
        </authorList>
    </citation>
    <scope>NUCLEOTIDE SEQUENCE</scope>
    <source>
        <strain evidence="6">JCM 30134</strain>
    </source>
</reference>
<dbReference type="GO" id="GO:0005344">
    <property type="term" value="F:oxygen carrier activity"/>
    <property type="evidence" value="ECO:0007669"/>
    <property type="project" value="InterPro"/>
</dbReference>
<dbReference type="InterPro" id="IPR001486">
    <property type="entry name" value="Hemoglobin_trunc"/>
</dbReference>
<evidence type="ECO:0000256" key="3">
    <source>
        <dbReference type="ARBA" id="ARBA00022723"/>
    </source>
</evidence>
<evidence type="ECO:0000313" key="7">
    <source>
        <dbReference type="Proteomes" id="UP000787472"/>
    </source>
</evidence>
<evidence type="ECO:0000256" key="1">
    <source>
        <dbReference type="ARBA" id="ARBA00022448"/>
    </source>
</evidence>
<proteinExistence type="inferred from homology"/>
<name>A0A9E5JS14_9GAMM</name>
<organism evidence="6 7">
    <name type="scientific">Pseudomaricurvus hydrocarbonicus</name>
    <dbReference type="NCBI Taxonomy" id="1470433"/>
    <lineage>
        <taxon>Bacteria</taxon>
        <taxon>Pseudomonadati</taxon>
        <taxon>Pseudomonadota</taxon>
        <taxon>Gammaproteobacteria</taxon>
        <taxon>Cellvibrionales</taxon>
        <taxon>Cellvibrionaceae</taxon>
        <taxon>Pseudomaricurvus</taxon>
    </lineage>
</organism>
<keyword evidence="3" id="KW-0479">Metal-binding</keyword>
<dbReference type="InterPro" id="IPR009050">
    <property type="entry name" value="Globin-like_sf"/>
</dbReference>
<evidence type="ECO:0000256" key="2">
    <source>
        <dbReference type="ARBA" id="ARBA00022617"/>
    </source>
</evidence>
<dbReference type="Pfam" id="PF01152">
    <property type="entry name" value="Bac_globin"/>
    <property type="match status" value="1"/>
</dbReference>
<gene>
    <name evidence="6" type="ORF">G8770_02085</name>
</gene>
<comment type="similarity">
    <text evidence="5">Belongs to the truncated hemoglobin family. Group II subfamily.</text>
</comment>
<evidence type="ECO:0000256" key="5">
    <source>
        <dbReference type="ARBA" id="ARBA00034496"/>
    </source>
</evidence>
<protein>
    <submittedName>
        <fullName evidence="6">Group II truncated hemoglobin</fullName>
    </submittedName>
</protein>
<keyword evidence="1" id="KW-0813">Transport</keyword>
<comment type="caution">
    <text evidence="6">The sequence shown here is derived from an EMBL/GenBank/DDBJ whole genome shotgun (WGS) entry which is preliminary data.</text>
</comment>
<dbReference type="AlphaFoldDB" id="A0A9E5JS14"/>
<dbReference type="EMBL" id="JAAONZ010000001">
    <property type="protein sequence ID" value="NHO64336.1"/>
    <property type="molecule type" value="Genomic_DNA"/>
</dbReference>
<dbReference type="PANTHER" id="PTHR47366">
    <property type="entry name" value="TWO-ON-TWO HEMOGLOBIN-3"/>
    <property type="match status" value="1"/>
</dbReference>
<dbReference type="InterPro" id="IPR012292">
    <property type="entry name" value="Globin/Proto"/>
</dbReference>
<dbReference type="Proteomes" id="UP000787472">
    <property type="component" value="Unassembled WGS sequence"/>
</dbReference>
<dbReference type="GO" id="GO:0046872">
    <property type="term" value="F:metal ion binding"/>
    <property type="evidence" value="ECO:0007669"/>
    <property type="project" value="UniProtKB-KW"/>
</dbReference>
<keyword evidence="7" id="KW-1185">Reference proteome</keyword>
<dbReference type="SUPFAM" id="SSF46458">
    <property type="entry name" value="Globin-like"/>
    <property type="match status" value="1"/>
</dbReference>
<dbReference type="Gene3D" id="1.10.490.10">
    <property type="entry name" value="Globins"/>
    <property type="match status" value="1"/>
</dbReference>
<evidence type="ECO:0000256" key="4">
    <source>
        <dbReference type="ARBA" id="ARBA00023004"/>
    </source>
</evidence>
<dbReference type="PANTHER" id="PTHR47366:SF1">
    <property type="entry name" value="TWO-ON-TWO HEMOGLOBIN-3"/>
    <property type="match status" value="1"/>
</dbReference>
<dbReference type="RefSeq" id="WP_167181239.1">
    <property type="nucleotide sequence ID" value="NZ_JAAONZ010000001.1"/>
</dbReference>
<accession>A0A9E5JS14</accession>
<keyword evidence="2" id="KW-0349">Heme</keyword>